<dbReference type="GO" id="GO:0009307">
    <property type="term" value="P:DNA restriction-modification system"/>
    <property type="evidence" value="ECO:0007669"/>
    <property type="project" value="UniProtKB-KW"/>
</dbReference>
<dbReference type="InterPro" id="IPR000055">
    <property type="entry name" value="Restrct_endonuc_typeI_TRD"/>
</dbReference>
<keyword evidence="2" id="KW-0680">Restriction system</keyword>
<evidence type="ECO:0000259" key="4">
    <source>
        <dbReference type="Pfam" id="PF01420"/>
    </source>
</evidence>
<dbReference type="Proteomes" id="UP000630923">
    <property type="component" value="Unassembled WGS sequence"/>
</dbReference>
<protein>
    <recommendedName>
        <fullName evidence="4">Type I restriction modification DNA specificity domain-containing protein</fullName>
    </recommendedName>
</protein>
<dbReference type="PANTHER" id="PTHR30408">
    <property type="entry name" value="TYPE-1 RESTRICTION ENZYME ECOKI SPECIFICITY PROTEIN"/>
    <property type="match status" value="1"/>
</dbReference>
<dbReference type="InterPro" id="IPR044946">
    <property type="entry name" value="Restrct_endonuc_typeI_TRD_sf"/>
</dbReference>
<dbReference type="AlphaFoldDB" id="A0A919AL24"/>
<keyword evidence="3" id="KW-0238">DNA-binding</keyword>
<dbReference type="PANTHER" id="PTHR30408:SF13">
    <property type="entry name" value="TYPE I RESTRICTION ENZYME HINDI SPECIFICITY SUBUNIT"/>
    <property type="match status" value="1"/>
</dbReference>
<feature type="domain" description="Type I restriction modification DNA specificity" evidence="4">
    <location>
        <begin position="31"/>
        <end position="153"/>
    </location>
</feature>
<dbReference type="GO" id="GO:0003677">
    <property type="term" value="F:DNA binding"/>
    <property type="evidence" value="ECO:0007669"/>
    <property type="project" value="UniProtKB-KW"/>
</dbReference>
<dbReference type="Gene3D" id="3.90.220.20">
    <property type="entry name" value="DNA methylase specificity domains"/>
    <property type="match status" value="2"/>
</dbReference>
<dbReference type="EMBL" id="BNCI01000001">
    <property type="protein sequence ID" value="GHF13872.1"/>
    <property type="molecule type" value="Genomic_DNA"/>
</dbReference>
<comment type="caution">
    <text evidence="5">The sequence shown here is derived from an EMBL/GenBank/DDBJ whole genome shotgun (WGS) entry which is preliminary data.</text>
</comment>
<evidence type="ECO:0000313" key="6">
    <source>
        <dbReference type="Proteomes" id="UP000630923"/>
    </source>
</evidence>
<evidence type="ECO:0000256" key="1">
    <source>
        <dbReference type="ARBA" id="ARBA00010923"/>
    </source>
</evidence>
<proteinExistence type="inferred from homology"/>
<organism evidence="5 6">
    <name type="scientific">Kordiimonas sediminis</name>
    <dbReference type="NCBI Taxonomy" id="1735581"/>
    <lineage>
        <taxon>Bacteria</taxon>
        <taxon>Pseudomonadati</taxon>
        <taxon>Pseudomonadota</taxon>
        <taxon>Alphaproteobacteria</taxon>
        <taxon>Kordiimonadales</taxon>
        <taxon>Kordiimonadaceae</taxon>
        <taxon>Kordiimonas</taxon>
    </lineage>
</organism>
<evidence type="ECO:0000256" key="3">
    <source>
        <dbReference type="ARBA" id="ARBA00023125"/>
    </source>
</evidence>
<dbReference type="SUPFAM" id="SSF116734">
    <property type="entry name" value="DNA methylase specificity domain"/>
    <property type="match status" value="2"/>
</dbReference>
<reference evidence="5" key="1">
    <citation type="journal article" date="2014" name="Int. J. Syst. Evol. Microbiol.">
        <title>Complete genome sequence of Corynebacterium casei LMG S-19264T (=DSM 44701T), isolated from a smear-ripened cheese.</title>
        <authorList>
            <consortium name="US DOE Joint Genome Institute (JGI-PGF)"/>
            <person name="Walter F."/>
            <person name="Albersmeier A."/>
            <person name="Kalinowski J."/>
            <person name="Ruckert C."/>
        </authorList>
    </citation>
    <scope>NUCLEOTIDE SEQUENCE</scope>
    <source>
        <strain evidence="5">KCTC 42590</strain>
    </source>
</reference>
<accession>A0A919AL24</accession>
<reference evidence="5" key="2">
    <citation type="submission" date="2020-09" db="EMBL/GenBank/DDBJ databases">
        <authorList>
            <person name="Sun Q."/>
            <person name="Kim S."/>
        </authorList>
    </citation>
    <scope>NUCLEOTIDE SEQUENCE</scope>
    <source>
        <strain evidence="5">KCTC 42590</strain>
    </source>
</reference>
<dbReference type="InterPro" id="IPR052021">
    <property type="entry name" value="Type-I_RS_S_subunit"/>
</dbReference>
<evidence type="ECO:0000313" key="5">
    <source>
        <dbReference type="EMBL" id="GHF13872.1"/>
    </source>
</evidence>
<comment type="similarity">
    <text evidence="1">Belongs to the type-I restriction system S methylase family.</text>
</comment>
<sequence length="401" mass="44779">MVNMGEIFAHDRICGIPMDRVPLTEKEKEVNLLNIGDLLFARQSLVLEGAGKCSIFLGDDEDVCFESHIIRCRLDAELCDPRYYFYLFQCKLGRDLIWTITEQGAGASGIRGSDLAKLELPRPNIGIQRKIADTLDFFSDKIALNQQMNETLEGIARAIFKDWFVDFGPVRAKERGEHPIGPDGEPMSDDLLALFPDRLNPDTGLPEGWAEQPFSDFVDLRRETVQPGAVEAHDPYIGLEHMPRQSIALHEWEGADKVTSNKSRFYIGDILFGKLRPYFHKVGRAVVDGICSTDIMVFAPKAEQYAEFSLICASNADFVTHANQASTGTRMPRANWQNVSEFQITCGSEELVNAYSNLTTGTITKIAANIAENKTLAKLRDTLLPKLMSGKVSVDEIREIA</sequence>
<name>A0A919AL24_9PROT</name>
<evidence type="ECO:0000256" key="2">
    <source>
        <dbReference type="ARBA" id="ARBA00022747"/>
    </source>
</evidence>
<dbReference type="CDD" id="cd17517">
    <property type="entry name" value="RMtype1_S_EcoKI_StySPI-TRD2-CR2_like"/>
    <property type="match status" value="1"/>
</dbReference>
<gene>
    <name evidence="5" type="ORF">GCM10017044_04950</name>
</gene>
<dbReference type="Pfam" id="PF01420">
    <property type="entry name" value="Methylase_S"/>
    <property type="match status" value="1"/>
</dbReference>
<keyword evidence="6" id="KW-1185">Reference proteome</keyword>